<proteinExistence type="inferred from homology"/>
<evidence type="ECO:0000256" key="8">
    <source>
        <dbReference type="RuleBase" id="RU363041"/>
    </source>
</evidence>
<keyword evidence="6 8" id="KW-1133">Transmembrane helix</keyword>
<name>A0ABW7IXH1_9VIBR</name>
<comment type="subcellular location">
    <subcellularLocation>
        <location evidence="1 8">Cell membrane</location>
        <topology evidence="1 8">Multi-pass membrane protein</topology>
    </subcellularLocation>
</comment>
<feature type="transmembrane region" description="Helical" evidence="8">
    <location>
        <begin position="45"/>
        <end position="66"/>
    </location>
</feature>
<feature type="transmembrane region" description="Helical" evidence="8">
    <location>
        <begin position="202"/>
        <end position="221"/>
    </location>
</feature>
<keyword evidence="7 8" id="KW-0472">Membrane</keyword>
<feature type="transmembrane region" description="Helical" evidence="8">
    <location>
        <begin position="233"/>
        <end position="253"/>
    </location>
</feature>
<evidence type="ECO:0000256" key="3">
    <source>
        <dbReference type="ARBA" id="ARBA00022448"/>
    </source>
</evidence>
<dbReference type="InterPro" id="IPR052017">
    <property type="entry name" value="TSUP"/>
</dbReference>
<evidence type="ECO:0000256" key="6">
    <source>
        <dbReference type="ARBA" id="ARBA00022989"/>
    </source>
</evidence>
<dbReference type="InterPro" id="IPR002781">
    <property type="entry name" value="TM_pro_TauE-like"/>
</dbReference>
<dbReference type="Pfam" id="PF01925">
    <property type="entry name" value="TauE"/>
    <property type="match status" value="1"/>
</dbReference>
<dbReference type="PANTHER" id="PTHR30269">
    <property type="entry name" value="TRANSMEMBRANE PROTEIN YFCA"/>
    <property type="match status" value="1"/>
</dbReference>
<evidence type="ECO:0000256" key="2">
    <source>
        <dbReference type="ARBA" id="ARBA00009142"/>
    </source>
</evidence>
<reference evidence="9 10" key="1">
    <citation type="submission" date="2024-10" db="EMBL/GenBank/DDBJ databases">
        <authorList>
            <person name="Yibar A."/>
            <person name="Saticioglu I.B."/>
            <person name="Duman M."/>
            <person name="Ajmi N."/>
            <person name="Gurler F."/>
            <person name="Ay H."/>
            <person name="Onuk E."/>
            <person name="Guler S."/>
            <person name="Romalde J.L."/>
        </authorList>
    </citation>
    <scope>NUCLEOTIDE SEQUENCE [LARGE SCALE GENOMIC DNA]</scope>
    <source>
        <strain evidence="9 10">14-MA-B</strain>
    </source>
</reference>
<comment type="similarity">
    <text evidence="2 8">Belongs to the 4-toluene sulfonate uptake permease (TSUP) (TC 2.A.102) family.</text>
</comment>
<feature type="transmembrane region" description="Helical" evidence="8">
    <location>
        <begin position="113"/>
        <end position="133"/>
    </location>
</feature>
<feature type="transmembrane region" description="Helical" evidence="8">
    <location>
        <begin position="139"/>
        <end position="162"/>
    </location>
</feature>
<keyword evidence="10" id="KW-1185">Reference proteome</keyword>
<evidence type="ECO:0000313" key="10">
    <source>
        <dbReference type="Proteomes" id="UP001607151"/>
    </source>
</evidence>
<keyword evidence="5 8" id="KW-0812">Transmembrane</keyword>
<feature type="transmembrane region" description="Helical" evidence="8">
    <location>
        <begin position="86"/>
        <end position="106"/>
    </location>
</feature>
<dbReference type="Proteomes" id="UP001607151">
    <property type="component" value="Unassembled WGS sequence"/>
</dbReference>
<evidence type="ECO:0000256" key="4">
    <source>
        <dbReference type="ARBA" id="ARBA00022475"/>
    </source>
</evidence>
<dbReference type="PANTHER" id="PTHR30269:SF37">
    <property type="entry name" value="MEMBRANE TRANSPORTER PROTEIN"/>
    <property type="match status" value="1"/>
</dbReference>
<keyword evidence="4 8" id="KW-1003">Cell membrane</keyword>
<evidence type="ECO:0000256" key="7">
    <source>
        <dbReference type="ARBA" id="ARBA00023136"/>
    </source>
</evidence>
<organism evidence="9 10">
    <name type="scientific">Vibrio rumoiensis</name>
    <dbReference type="NCBI Taxonomy" id="76258"/>
    <lineage>
        <taxon>Bacteria</taxon>
        <taxon>Pseudomonadati</taxon>
        <taxon>Pseudomonadota</taxon>
        <taxon>Gammaproteobacteria</taxon>
        <taxon>Vibrionales</taxon>
        <taxon>Vibrionaceae</taxon>
        <taxon>Vibrio</taxon>
    </lineage>
</organism>
<gene>
    <name evidence="9" type="ORF">ACGRQ9_12945</name>
</gene>
<dbReference type="EMBL" id="JBIHSN010000003">
    <property type="protein sequence ID" value="MFH0266352.1"/>
    <property type="molecule type" value="Genomic_DNA"/>
</dbReference>
<keyword evidence="3" id="KW-0813">Transport</keyword>
<comment type="caution">
    <text evidence="9">The sequence shown here is derived from an EMBL/GenBank/DDBJ whole genome shotgun (WGS) entry which is preliminary data.</text>
</comment>
<sequence>MHAFTDFLLHLKPEDLSTAQFFFLIGLSGLTSMLNVIIGVGGGATLIAFMITIMPAAAVIPVHAIVQLGSNAGRAVLMRRYIQKQFLGWFFVGSVVGAIIGGNIALNLPTKYLELILAVFILISSWVPINLSFKGKKGLVGIGAFTAFLTMFVGATGPFLIATIKNILPDRRELGATMSCFMSIQHVIKAVIFGLLGFAYQQWIGVIGLMILVGFMGTYIGKKVLDKVSNKHFHVVLKFALTFIALRLIWGFLTAS</sequence>
<evidence type="ECO:0000256" key="5">
    <source>
        <dbReference type="ARBA" id="ARBA00022692"/>
    </source>
</evidence>
<feature type="transmembrane region" description="Helical" evidence="8">
    <location>
        <begin position="20"/>
        <end position="38"/>
    </location>
</feature>
<evidence type="ECO:0000313" key="9">
    <source>
        <dbReference type="EMBL" id="MFH0266352.1"/>
    </source>
</evidence>
<evidence type="ECO:0000256" key="1">
    <source>
        <dbReference type="ARBA" id="ARBA00004651"/>
    </source>
</evidence>
<accession>A0ABW7IXH1</accession>
<dbReference type="RefSeq" id="WP_394608168.1">
    <property type="nucleotide sequence ID" value="NZ_JBIHSJ010000004.1"/>
</dbReference>
<protein>
    <recommendedName>
        <fullName evidence="8">Probable membrane transporter protein</fullName>
    </recommendedName>
</protein>